<dbReference type="Proteomes" id="UP000537204">
    <property type="component" value="Unassembled WGS sequence"/>
</dbReference>
<evidence type="ECO:0000256" key="1">
    <source>
        <dbReference type="PROSITE-ProRule" id="PRU00169"/>
    </source>
</evidence>
<dbReference type="InterPro" id="IPR011006">
    <property type="entry name" value="CheY-like_superfamily"/>
</dbReference>
<dbReference type="InterPro" id="IPR001789">
    <property type="entry name" value="Sig_transdc_resp-reg_receiver"/>
</dbReference>
<dbReference type="Gene3D" id="2.40.50.1020">
    <property type="entry name" value="LytTr DNA-binding domain"/>
    <property type="match status" value="1"/>
</dbReference>
<sequence length="236" mass="26892">MSENIQCVIVDDEKNAHYVLKNYINRSPGLVLTAQYFDAATAIEFLQRVQIDLIFLDINMPGTDGFELIKALQSPPKIILTTAYSDYALKAFDFGVLDYLVKPIPFPRFEQALKRYQEHSGIALAEEGVLGFNNFITLKTDAGMVDFPLREISYIQSWGNYIKLHTVKQTYLCTATTVEVERKLPKSEFIRIHKSYIVAINKIEDFTGDIISIKEPQIDLPAGITYRRILAEALKF</sequence>
<dbReference type="SUPFAM" id="SSF52172">
    <property type="entry name" value="CheY-like"/>
    <property type="match status" value="1"/>
</dbReference>
<evidence type="ECO:0000313" key="5">
    <source>
        <dbReference type="Proteomes" id="UP000537204"/>
    </source>
</evidence>
<evidence type="ECO:0000259" key="2">
    <source>
        <dbReference type="PROSITE" id="PS50110"/>
    </source>
</evidence>
<dbReference type="PROSITE" id="PS50930">
    <property type="entry name" value="HTH_LYTTR"/>
    <property type="match status" value="1"/>
</dbReference>
<accession>A0A7W8ZJD4</accession>
<dbReference type="PANTHER" id="PTHR45526:SF1">
    <property type="entry name" value="TRANSCRIPTIONAL REGULATORY PROTEIN DCUR-RELATED"/>
    <property type="match status" value="1"/>
</dbReference>
<dbReference type="AlphaFoldDB" id="A0A7W8ZJD4"/>
<dbReference type="Pfam" id="PF04397">
    <property type="entry name" value="LytTR"/>
    <property type="match status" value="1"/>
</dbReference>
<keyword evidence="1" id="KW-0597">Phosphoprotein</keyword>
<feature type="domain" description="HTH LytTR-type" evidence="3">
    <location>
        <begin position="136"/>
        <end position="236"/>
    </location>
</feature>
<comment type="caution">
    <text evidence="4">The sequence shown here is derived from an EMBL/GenBank/DDBJ whole genome shotgun (WGS) entry which is preliminary data.</text>
</comment>
<dbReference type="GO" id="GO:0003677">
    <property type="term" value="F:DNA binding"/>
    <property type="evidence" value="ECO:0007669"/>
    <property type="project" value="UniProtKB-KW"/>
</dbReference>
<organism evidence="4 5">
    <name type="scientific">Pedobacter cryoconitis</name>
    <dbReference type="NCBI Taxonomy" id="188932"/>
    <lineage>
        <taxon>Bacteria</taxon>
        <taxon>Pseudomonadati</taxon>
        <taxon>Bacteroidota</taxon>
        <taxon>Sphingobacteriia</taxon>
        <taxon>Sphingobacteriales</taxon>
        <taxon>Sphingobacteriaceae</taxon>
        <taxon>Pedobacter</taxon>
    </lineage>
</organism>
<dbReference type="PROSITE" id="PS50110">
    <property type="entry name" value="RESPONSE_REGULATORY"/>
    <property type="match status" value="1"/>
</dbReference>
<name>A0A7W8ZJD4_9SPHI</name>
<proteinExistence type="predicted"/>
<reference evidence="4 5" key="1">
    <citation type="submission" date="2020-08" db="EMBL/GenBank/DDBJ databases">
        <title>Genomic Encyclopedia of Type Strains, Phase IV (KMG-V): Genome sequencing to study the core and pangenomes of soil and plant-associated prokaryotes.</title>
        <authorList>
            <person name="Whitman W."/>
        </authorList>
    </citation>
    <scope>NUCLEOTIDE SEQUENCE [LARGE SCALE GENOMIC DNA]</scope>
    <source>
        <strain evidence="4 5">S3M1</strain>
    </source>
</reference>
<evidence type="ECO:0000313" key="4">
    <source>
        <dbReference type="EMBL" id="MBB5635097.1"/>
    </source>
</evidence>
<feature type="modified residue" description="4-aspartylphosphate" evidence="1">
    <location>
        <position position="57"/>
    </location>
</feature>
<dbReference type="SMART" id="SM00850">
    <property type="entry name" value="LytTR"/>
    <property type="match status" value="1"/>
</dbReference>
<gene>
    <name evidence="4" type="ORF">HDE68_000982</name>
</gene>
<dbReference type="GO" id="GO:0000156">
    <property type="term" value="F:phosphorelay response regulator activity"/>
    <property type="evidence" value="ECO:0007669"/>
    <property type="project" value="TreeGrafter"/>
</dbReference>
<dbReference type="Pfam" id="PF00072">
    <property type="entry name" value="Response_reg"/>
    <property type="match status" value="1"/>
</dbReference>
<dbReference type="Gene3D" id="3.40.50.2300">
    <property type="match status" value="1"/>
</dbReference>
<keyword evidence="4" id="KW-0238">DNA-binding</keyword>
<dbReference type="InterPro" id="IPR051271">
    <property type="entry name" value="2C-system_Tx_regulators"/>
</dbReference>
<feature type="domain" description="Response regulatory" evidence="2">
    <location>
        <begin position="6"/>
        <end position="117"/>
    </location>
</feature>
<protein>
    <submittedName>
        <fullName evidence="4">DNA-binding LytR/AlgR family response regulator</fullName>
    </submittedName>
</protein>
<dbReference type="InterPro" id="IPR007492">
    <property type="entry name" value="LytTR_DNA-bd_dom"/>
</dbReference>
<dbReference type="SMART" id="SM00448">
    <property type="entry name" value="REC"/>
    <property type="match status" value="1"/>
</dbReference>
<dbReference type="EMBL" id="JACHCE010000001">
    <property type="protein sequence ID" value="MBB5635097.1"/>
    <property type="molecule type" value="Genomic_DNA"/>
</dbReference>
<dbReference type="PANTHER" id="PTHR45526">
    <property type="entry name" value="TRANSCRIPTIONAL REGULATORY PROTEIN DPIA"/>
    <property type="match status" value="1"/>
</dbReference>
<dbReference type="RefSeq" id="WP_183879442.1">
    <property type="nucleotide sequence ID" value="NZ_JACHCD010000002.1"/>
</dbReference>
<evidence type="ECO:0000259" key="3">
    <source>
        <dbReference type="PROSITE" id="PS50930"/>
    </source>
</evidence>